<dbReference type="EMBL" id="JADNRY010000103">
    <property type="protein sequence ID" value="KAF9065471.1"/>
    <property type="molecule type" value="Genomic_DNA"/>
</dbReference>
<accession>A0A9P5PLF5</accession>
<comment type="caution">
    <text evidence="1">The sequence shown here is derived from an EMBL/GenBank/DDBJ whole genome shotgun (WGS) entry which is preliminary data.</text>
</comment>
<gene>
    <name evidence="1" type="ORF">BDP27DRAFT_1331930</name>
</gene>
<dbReference type="Proteomes" id="UP000772434">
    <property type="component" value="Unassembled WGS sequence"/>
</dbReference>
<organism evidence="1 2">
    <name type="scientific">Rhodocollybia butyracea</name>
    <dbReference type="NCBI Taxonomy" id="206335"/>
    <lineage>
        <taxon>Eukaryota</taxon>
        <taxon>Fungi</taxon>
        <taxon>Dikarya</taxon>
        <taxon>Basidiomycota</taxon>
        <taxon>Agaricomycotina</taxon>
        <taxon>Agaricomycetes</taxon>
        <taxon>Agaricomycetidae</taxon>
        <taxon>Agaricales</taxon>
        <taxon>Marasmiineae</taxon>
        <taxon>Omphalotaceae</taxon>
        <taxon>Rhodocollybia</taxon>
    </lineage>
</organism>
<name>A0A9P5PLF5_9AGAR</name>
<sequence length="52" mass="5934">MVDNHFSSLKFHWHSGYHVFVHEIKEGSGPKRFTGDSHEYSAGNWTSISAEV</sequence>
<evidence type="ECO:0000313" key="2">
    <source>
        <dbReference type="Proteomes" id="UP000772434"/>
    </source>
</evidence>
<dbReference type="AlphaFoldDB" id="A0A9P5PLF5"/>
<feature type="non-terminal residue" evidence="1">
    <location>
        <position position="52"/>
    </location>
</feature>
<reference evidence="1" key="1">
    <citation type="submission" date="2020-11" db="EMBL/GenBank/DDBJ databases">
        <authorList>
            <consortium name="DOE Joint Genome Institute"/>
            <person name="Ahrendt S."/>
            <person name="Riley R."/>
            <person name="Andreopoulos W."/>
            <person name="Labutti K."/>
            <person name="Pangilinan J."/>
            <person name="Ruiz-Duenas F.J."/>
            <person name="Barrasa J.M."/>
            <person name="Sanchez-Garcia M."/>
            <person name="Camarero S."/>
            <person name="Miyauchi S."/>
            <person name="Serrano A."/>
            <person name="Linde D."/>
            <person name="Babiker R."/>
            <person name="Drula E."/>
            <person name="Ayuso-Fernandez I."/>
            <person name="Pacheco R."/>
            <person name="Padilla G."/>
            <person name="Ferreira P."/>
            <person name="Barriuso J."/>
            <person name="Kellner H."/>
            <person name="Castanera R."/>
            <person name="Alfaro M."/>
            <person name="Ramirez L."/>
            <person name="Pisabarro A.G."/>
            <person name="Kuo A."/>
            <person name="Tritt A."/>
            <person name="Lipzen A."/>
            <person name="He G."/>
            <person name="Yan M."/>
            <person name="Ng V."/>
            <person name="Cullen D."/>
            <person name="Martin F."/>
            <person name="Rosso M.-N."/>
            <person name="Henrissat B."/>
            <person name="Hibbett D."/>
            <person name="Martinez A.T."/>
            <person name="Grigoriev I.V."/>
        </authorList>
    </citation>
    <scope>NUCLEOTIDE SEQUENCE</scope>
    <source>
        <strain evidence="1">AH 40177</strain>
    </source>
</reference>
<protein>
    <submittedName>
        <fullName evidence="1">Uncharacterized protein</fullName>
    </submittedName>
</protein>
<keyword evidence="2" id="KW-1185">Reference proteome</keyword>
<proteinExistence type="predicted"/>
<evidence type="ECO:0000313" key="1">
    <source>
        <dbReference type="EMBL" id="KAF9065471.1"/>
    </source>
</evidence>